<dbReference type="PANTHER" id="PTHR10838:SF20">
    <property type="entry name" value="SYNAPTOGYRIN"/>
    <property type="match status" value="1"/>
</dbReference>
<keyword evidence="3 6" id="KW-0812">Transmembrane</keyword>
<feature type="compositionally biased region" description="Polar residues" evidence="7">
    <location>
        <begin position="227"/>
        <end position="237"/>
    </location>
</feature>
<protein>
    <recommendedName>
        <fullName evidence="6">Synaptogyrin</fullName>
    </recommendedName>
</protein>
<evidence type="ECO:0000256" key="5">
    <source>
        <dbReference type="ARBA" id="ARBA00023136"/>
    </source>
</evidence>
<dbReference type="Proteomes" id="UP000695022">
    <property type="component" value="Unplaced"/>
</dbReference>
<evidence type="ECO:0000313" key="10">
    <source>
        <dbReference type="RefSeq" id="XP_014671377.1"/>
    </source>
</evidence>
<comment type="similarity">
    <text evidence="2 6">Belongs to the synaptogyrin family.</text>
</comment>
<dbReference type="RefSeq" id="XP_014671378.1">
    <property type="nucleotide sequence ID" value="XM_014815892.1"/>
</dbReference>
<gene>
    <name evidence="10 11" type="primary">LOC106812114</name>
</gene>
<reference evidence="10 11" key="1">
    <citation type="submission" date="2025-05" db="UniProtKB">
        <authorList>
            <consortium name="RefSeq"/>
        </authorList>
    </citation>
    <scope>IDENTIFICATION</scope>
</reference>
<evidence type="ECO:0000256" key="6">
    <source>
        <dbReference type="PIRNR" id="PIRNR011282"/>
    </source>
</evidence>
<dbReference type="InterPro" id="IPR016579">
    <property type="entry name" value="Synaptogyrin"/>
</dbReference>
<feature type="domain" description="MARVEL" evidence="8">
    <location>
        <begin position="22"/>
        <end position="175"/>
    </location>
</feature>
<dbReference type="InterPro" id="IPR008253">
    <property type="entry name" value="Marvel"/>
</dbReference>
<dbReference type="GeneID" id="106812114"/>
<evidence type="ECO:0000313" key="11">
    <source>
        <dbReference type="RefSeq" id="XP_014671378.1"/>
    </source>
</evidence>
<feature type="transmembrane region" description="Helical" evidence="6">
    <location>
        <begin position="149"/>
        <end position="171"/>
    </location>
</feature>
<keyword evidence="5 6" id="KW-0472">Membrane</keyword>
<keyword evidence="4 6" id="KW-1133">Transmembrane helix</keyword>
<evidence type="ECO:0000256" key="4">
    <source>
        <dbReference type="ARBA" id="ARBA00022989"/>
    </source>
</evidence>
<organism evidence="9 11">
    <name type="scientific">Priapulus caudatus</name>
    <name type="common">Priapulid worm</name>
    <dbReference type="NCBI Taxonomy" id="37621"/>
    <lineage>
        <taxon>Eukaryota</taxon>
        <taxon>Metazoa</taxon>
        <taxon>Ecdysozoa</taxon>
        <taxon>Scalidophora</taxon>
        <taxon>Priapulida</taxon>
        <taxon>Priapulimorpha</taxon>
        <taxon>Priapulimorphida</taxon>
        <taxon>Priapulidae</taxon>
        <taxon>Priapulus</taxon>
    </lineage>
</organism>
<dbReference type="PIRSF" id="PIRSF011282">
    <property type="entry name" value="Synaptogyrin"/>
    <property type="match status" value="1"/>
</dbReference>
<feature type="region of interest" description="Disordered" evidence="7">
    <location>
        <begin position="197"/>
        <end position="237"/>
    </location>
</feature>
<accession>A0ABM1EGQ7</accession>
<evidence type="ECO:0000256" key="1">
    <source>
        <dbReference type="ARBA" id="ARBA00004141"/>
    </source>
</evidence>
<name>A0ABM1EGQ7_PRICU</name>
<dbReference type="Pfam" id="PF01284">
    <property type="entry name" value="MARVEL"/>
    <property type="match status" value="1"/>
</dbReference>
<feature type="transmembrane region" description="Helical" evidence="6">
    <location>
        <begin position="105"/>
        <end position="129"/>
    </location>
</feature>
<dbReference type="PROSITE" id="PS51225">
    <property type="entry name" value="MARVEL"/>
    <property type="match status" value="1"/>
</dbReference>
<evidence type="ECO:0000259" key="8">
    <source>
        <dbReference type="PROSITE" id="PS51225"/>
    </source>
</evidence>
<evidence type="ECO:0000256" key="2">
    <source>
        <dbReference type="ARBA" id="ARBA00010252"/>
    </source>
</evidence>
<dbReference type="PANTHER" id="PTHR10838">
    <property type="entry name" value="SYNAPTOGYRIN"/>
    <property type="match status" value="1"/>
</dbReference>
<comment type="subcellular location">
    <subcellularLocation>
        <location evidence="1 6">Membrane</location>
        <topology evidence="1 6">Multi-pass membrane protein</topology>
    </subcellularLocation>
</comment>
<evidence type="ECO:0000256" key="3">
    <source>
        <dbReference type="ARBA" id="ARBA00022692"/>
    </source>
</evidence>
<keyword evidence="9" id="KW-1185">Reference proteome</keyword>
<proteinExistence type="inferred from homology"/>
<feature type="compositionally biased region" description="Low complexity" evidence="7">
    <location>
        <begin position="197"/>
        <end position="221"/>
    </location>
</feature>
<dbReference type="RefSeq" id="XP_014671377.1">
    <property type="nucleotide sequence ID" value="XM_014815891.1"/>
</dbReference>
<evidence type="ECO:0000256" key="7">
    <source>
        <dbReference type="SAM" id="MobiDB-lite"/>
    </source>
</evidence>
<feature type="transmembrane region" description="Helical" evidence="6">
    <location>
        <begin position="71"/>
        <end position="93"/>
    </location>
</feature>
<evidence type="ECO:0000313" key="9">
    <source>
        <dbReference type="Proteomes" id="UP000695022"/>
    </source>
</evidence>
<feature type="transmembrane region" description="Helical" evidence="6">
    <location>
        <begin position="28"/>
        <end position="51"/>
    </location>
</feature>
<sequence length="237" mass="25546">MMDGNLAYGAGPAGQPFDPLTFIKKPTVILRLLSLVFSLIVFSCIASEGWFQDDEGYEVCQYNMNSSACHYGTGIGVLAFLGCVGFLVADALFENITSVKTRKHVVVGDMIFSALWTLLWFIGFCFLANTWSKTPTILLPADGFGKNNVQAAIAFSFFSIFTWAGLSFFAVKRFRDGVSSAFAPAYDPDSVGSAPAPGYSAYPGAADDNAQPGFPDDPFGGKPAPQLGQQDYQPPMY</sequence>